<keyword evidence="4" id="KW-1185">Reference proteome</keyword>
<gene>
    <name evidence="2" type="ORF">GPM918_LOCUS10233</name>
    <name evidence="3" type="ORF">SRO942_LOCUS10234</name>
</gene>
<sequence>MFDKLREAMIEEGKKTRESFDQFKEEMFQRDKVYEQEISNLKSKVTTLENQLTQQNLAQQEIMILITSIIQVMKSGMKKGEDIGPHSCMIGELMSKYHINPRDLNLYTTKT</sequence>
<dbReference type="EMBL" id="CAJNOQ010001994">
    <property type="protein sequence ID" value="CAF0931973.1"/>
    <property type="molecule type" value="Genomic_DNA"/>
</dbReference>
<comment type="caution">
    <text evidence="2">The sequence shown here is derived from an EMBL/GenBank/DDBJ whole genome shotgun (WGS) entry which is preliminary data.</text>
</comment>
<protein>
    <submittedName>
        <fullName evidence="2">Uncharacterized protein</fullName>
    </submittedName>
</protein>
<dbReference type="Proteomes" id="UP000681722">
    <property type="component" value="Unassembled WGS sequence"/>
</dbReference>
<dbReference type="EMBL" id="CAJOBC010001994">
    <property type="protein sequence ID" value="CAF3709799.1"/>
    <property type="molecule type" value="Genomic_DNA"/>
</dbReference>
<feature type="coiled-coil region" evidence="1">
    <location>
        <begin position="31"/>
        <end position="58"/>
    </location>
</feature>
<evidence type="ECO:0000313" key="4">
    <source>
        <dbReference type="Proteomes" id="UP000663829"/>
    </source>
</evidence>
<keyword evidence="1" id="KW-0175">Coiled coil</keyword>
<name>A0A814BWY0_9BILA</name>
<evidence type="ECO:0000313" key="2">
    <source>
        <dbReference type="EMBL" id="CAF0931973.1"/>
    </source>
</evidence>
<reference evidence="2" key="1">
    <citation type="submission" date="2021-02" db="EMBL/GenBank/DDBJ databases">
        <authorList>
            <person name="Nowell W R."/>
        </authorList>
    </citation>
    <scope>NUCLEOTIDE SEQUENCE</scope>
</reference>
<dbReference type="AlphaFoldDB" id="A0A814BWY0"/>
<evidence type="ECO:0000313" key="3">
    <source>
        <dbReference type="EMBL" id="CAF3709799.1"/>
    </source>
</evidence>
<organism evidence="2 4">
    <name type="scientific">Didymodactylos carnosus</name>
    <dbReference type="NCBI Taxonomy" id="1234261"/>
    <lineage>
        <taxon>Eukaryota</taxon>
        <taxon>Metazoa</taxon>
        <taxon>Spiralia</taxon>
        <taxon>Gnathifera</taxon>
        <taxon>Rotifera</taxon>
        <taxon>Eurotatoria</taxon>
        <taxon>Bdelloidea</taxon>
        <taxon>Philodinida</taxon>
        <taxon>Philodinidae</taxon>
        <taxon>Didymodactylos</taxon>
    </lineage>
</organism>
<evidence type="ECO:0000256" key="1">
    <source>
        <dbReference type="SAM" id="Coils"/>
    </source>
</evidence>
<dbReference type="Proteomes" id="UP000663829">
    <property type="component" value="Unassembled WGS sequence"/>
</dbReference>
<proteinExistence type="predicted"/>
<accession>A0A814BWY0</accession>